<dbReference type="AlphaFoldDB" id="A0A7X2NP45"/>
<evidence type="ECO:0000256" key="3">
    <source>
        <dbReference type="ARBA" id="ARBA00022691"/>
    </source>
</evidence>
<dbReference type="GO" id="GO:0032259">
    <property type="term" value="P:methylation"/>
    <property type="evidence" value="ECO:0007669"/>
    <property type="project" value="UniProtKB-KW"/>
</dbReference>
<keyword evidence="1 4" id="KW-0489">Methyltransferase</keyword>
<keyword evidence="3" id="KW-0949">S-adenosyl-L-methionine</keyword>
<dbReference type="RefSeq" id="WP_154473862.1">
    <property type="nucleotide sequence ID" value="NZ_VUMD01000026.1"/>
</dbReference>
<dbReference type="GO" id="GO:0009007">
    <property type="term" value="F:site-specific DNA-methyltransferase (adenine-specific) activity"/>
    <property type="evidence" value="ECO:0007669"/>
    <property type="project" value="UniProtKB-EC"/>
</dbReference>
<protein>
    <submittedName>
        <fullName evidence="4">DNA adenine methylase</fullName>
    </submittedName>
</protein>
<keyword evidence="5" id="KW-1185">Reference proteome</keyword>
<evidence type="ECO:0000313" key="4">
    <source>
        <dbReference type="EMBL" id="MSS38460.1"/>
    </source>
</evidence>
<accession>A0A7X2NP45</accession>
<dbReference type="Pfam" id="PF02086">
    <property type="entry name" value="MethyltransfD12"/>
    <property type="match status" value="1"/>
</dbReference>
<gene>
    <name evidence="4" type="ORF">FYJ39_18545</name>
</gene>
<dbReference type="PRINTS" id="PR00505">
    <property type="entry name" value="D12N6MTFRASE"/>
</dbReference>
<dbReference type="GO" id="GO:0009307">
    <property type="term" value="P:DNA restriction-modification system"/>
    <property type="evidence" value="ECO:0007669"/>
    <property type="project" value="InterPro"/>
</dbReference>
<evidence type="ECO:0000313" key="5">
    <source>
        <dbReference type="Proteomes" id="UP000429958"/>
    </source>
</evidence>
<evidence type="ECO:0000256" key="1">
    <source>
        <dbReference type="ARBA" id="ARBA00022603"/>
    </source>
</evidence>
<name>A0A7X2NP45_9CLOT</name>
<dbReference type="SUPFAM" id="SSF53335">
    <property type="entry name" value="S-adenosyl-L-methionine-dependent methyltransferases"/>
    <property type="match status" value="1"/>
</dbReference>
<organism evidence="4 5">
    <name type="scientific">Clostridium porci</name>
    <dbReference type="NCBI Taxonomy" id="2605778"/>
    <lineage>
        <taxon>Bacteria</taxon>
        <taxon>Bacillati</taxon>
        <taxon>Bacillota</taxon>
        <taxon>Clostridia</taxon>
        <taxon>Eubacteriales</taxon>
        <taxon>Clostridiaceae</taxon>
        <taxon>Clostridium</taxon>
    </lineage>
</organism>
<dbReference type="GO" id="GO:1904047">
    <property type="term" value="F:S-adenosyl-L-methionine binding"/>
    <property type="evidence" value="ECO:0007669"/>
    <property type="project" value="TreeGrafter"/>
</dbReference>
<comment type="caution">
    <text evidence="4">The sequence shown here is derived from an EMBL/GenBank/DDBJ whole genome shotgun (WGS) entry which is preliminary data.</text>
</comment>
<dbReference type="PANTHER" id="PTHR30481">
    <property type="entry name" value="DNA ADENINE METHYLASE"/>
    <property type="match status" value="1"/>
</dbReference>
<dbReference type="InterPro" id="IPR012263">
    <property type="entry name" value="M_m6A_EcoRV"/>
</dbReference>
<dbReference type="Gene3D" id="3.40.50.150">
    <property type="entry name" value="Vaccinia Virus protein VP39"/>
    <property type="match status" value="2"/>
</dbReference>
<dbReference type="InterPro" id="IPR012327">
    <property type="entry name" value="MeTrfase_D12"/>
</dbReference>
<dbReference type="InterPro" id="IPR029063">
    <property type="entry name" value="SAM-dependent_MTases_sf"/>
</dbReference>
<dbReference type="GO" id="GO:0043565">
    <property type="term" value="F:sequence-specific DNA binding"/>
    <property type="evidence" value="ECO:0007669"/>
    <property type="project" value="TreeGrafter"/>
</dbReference>
<proteinExistence type="predicted"/>
<dbReference type="Proteomes" id="UP000429958">
    <property type="component" value="Unassembled WGS sequence"/>
</dbReference>
<dbReference type="EMBL" id="VUMD01000026">
    <property type="protein sequence ID" value="MSS38460.1"/>
    <property type="molecule type" value="Genomic_DNA"/>
</dbReference>
<sequence length="280" mass="32962">MKCVLKYPGAKNRIADWICEYIPPHEVYLEPYFGSGAVFFNKEPARIETVNDLDGEVVNYFRIVRERPEELASLLAQTPYSRDEYKKAYDQRDGITDIERARRFAVRCWMGFGCSNRYKNGFRSSQQRTSPWTTKAWRQFPEVIVEAGNRILNAQIENLPALELLNRYDTEDVFVYADPPYLHGTRKGYLYQHEMDDKEHIKLLTTLSCHPGKVLISGYDNDLYNNMLLGWNKVQRKTQAEKGLPRIETLWMNYEIGQTELNLQWDLRELTVTDVSVRWR</sequence>
<keyword evidence="2" id="KW-0808">Transferase</keyword>
<dbReference type="PIRSF" id="PIRSF000398">
    <property type="entry name" value="M_m6A_EcoRV"/>
    <property type="match status" value="1"/>
</dbReference>
<reference evidence="4 5" key="1">
    <citation type="submission" date="2019-08" db="EMBL/GenBank/DDBJ databases">
        <title>In-depth cultivation of the pig gut microbiome towards novel bacterial diversity and tailored functional studies.</title>
        <authorList>
            <person name="Wylensek D."/>
            <person name="Hitch T.C.A."/>
            <person name="Clavel T."/>
        </authorList>
    </citation>
    <scope>NUCLEOTIDE SEQUENCE [LARGE SCALE GENOMIC DNA]</scope>
    <source>
        <strain evidence="4 5">WCA-389-WT-23D1</strain>
    </source>
</reference>
<dbReference type="GO" id="GO:0006298">
    <property type="term" value="P:mismatch repair"/>
    <property type="evidence" value="ECO:0007669"/>
    <property type="project" value="TreeGrafter"/>
</dbReference>
<evidence type="ECO:0000256" key="2">
    <source>
        <dbReference type="ARBA" id="ARBA00022679"/>
    </source>
</evidence>
<dbReference type="PANTHER" id="PTHR30481:SF4">
    <property type="entry name" value="SITE-SPECIFIC DNA-METHYLTRANSFERASE (ADENINE-SPECIFIC)"/>
    <property type="match status" value="1"/>
</dbReference>